<accession>A0AAD4D9R6</accession>
<reference evidence="1" key="1">
    <citation type="journal article" date="2020" name="Fungal Divers.">
        <title>Resolving the Mortierellaceae phylogeny through synthesis of multi-gene phylogenetics and phylogenomics.</title>
        <authorList>
            <person name="Vandepol N."/>
            <person name="Liber J."/>
            <person name="Desiro A."/>
            <person name="Na H."/>
            <person name="Kennedy M."/>
            <person name="Barry K."/>
            <person name="Grigoriev I.V."/>
            <person name="Miller A.N."/>
            <person name="O'Donnell K."/>
            <person name="Stajich J.E."/>
            <person name="Bonito G."/>
        </authorList>
    </citation>
    <scope>NUCLEOTIDE SEQUENCE</scope>
    <source>
        <strain evidence="1">NRRL 28262</strain>
    </source>
</reference>
<comment type="caution">
    <text evidence="1">The sequence shown here is derived from an EMBL/GenBank/DDBJ whole genome shotgun (WGS) entry which is preliminary data.</text>
</comment>
<dbReference type="Proteomes" id="UP001194580">
    <property type="component" value="Unassembled WGS sequence"/>
</dbReference>
<evidence type="ECO:0000313" key="2">
    <source>
        <dbReference type="Proteomes" id="UP001194580"/>
    </source>
</evidence>
<proteinExistence type="predicted"/>
<sequence>MSIAEATLPYLYDNHFQGAFHLTFGAKAIKALVHIVRTHLREAPPENVTDLLKAFYFGKQDFDGDCDPSTLDSEPYVPVLHYVPHFKTLLPRTLPARDVHS</sequence>
<keyword evidence="2" id="KW-1185">Reference proteome</keyword>
<protein>
    <submittedName>
        <fullName evidence="1">Uncharacterized protein</fullName>
    </submittedName>
</protein>
<name>A0AAD4D9R6_9FUNG</name>
<dbReference type="EMBL" id="JAAAIL010000955">
    <property type="protein sequence ID" value="KAG0272295.1"/>
    <property type="molecule type" value="Genomic_DNA"/>
</dbReference>
<dbReference type="AlphaFoldDB" id="A0AAD4D9R6"/>
<organism evidence="1 2">
    <name type="scientific">Linnemannia exigua</name>
    <dbReference type="NCBI Taxonomy" id="604196"/>
    <lineage>
        <taxon>Eukaryota</taxon>
        <taxon>Fungi</taxon>
        <taxon>Fungi incertae sedis</taxon>
        <taxon>Mucoromycota</taxon>
        <taxon>Mortierellomycotina</taxon>
        <taxon>Mortierellomycetes</taxon>
        <taxon>Mortierellales</taxon>
        <taxon>Mortierellaceae</taxon>
        <taxon>Linnemannia</taxon>
    </lineage>
</organism>
<gene>
    <name evidence="1" type="ORF">BGZ95_011961</name>
</gene>
<evidence type="ECO:0000313" key="1">
    <source>
        <dbReference type="EMBL" id="KAG0272295.1"/>
    </source>
</evidence>